<dbReference type="Proteomes" id="UP000494206">
    <property type="component" value="Unassembled WGS sequence"/>
</dbReference>
<keyword evidence="4" id="KW-1185">Reference proteome</keyword>
<feature type="compositionally biased region" description="Gly residues" evidence="1">
    <location>
        <begin position="81"/>
        <end position="116"/>
    </location>
</feature>
<feature type="chain" id="PRO_5035789989" evidence="2">
    <location>
        <begin position="17"/>
        <end position="128"/>
    </location>
</feature>
<dbReference type="AlphaFoldDB" id="A0A8S1EYY6"/>
<evidence type="ECO:0000256" key="1">
    <source>
        <dbReference type="SAM" id="MobiDB-lite"/>
    </source>
</evidence>
<reference evidence="3 4" key="1">
    <citation type="submission" date="2020-04" db="EMBL/GenBank/DDBJ databases">
        <authorList>
            <person name="Laetsch R D."/>
            <person name="Stevens L."/>
            <person name="Kumar S."/>
            <person name="Blaxter L. M."/>
        </authorList>
    </citation>
    <scope>NUCLEOTIDE SEQUENCE [LARGE SCALE GENOMIC DNA]</scope>
</reference>
<proteinExistence type="predicted"/>
<gene>
    <name evidence="3" type="ORF">CBOVIS_LOCUS8613</name>
</gene>
<accession>A0A8S1EYY6</accession>
<sequence length="128" mass="12924">MRAILITFVVIGLVYSIPNPDGSVNASYVAGGEVFDESLTNQTARLSRQIDAESQESAEHGSGIDSESLEDVGVEPRFKRGGGFGQSGCGGGGQQGGGGRQGQQQQGGGGGGGYGGRQQQQQNGGGGY</sequence>
<name>A0A8S1EYY6_9PELO</name>
<comment type="caution">
    <text evidence="3">The sequence shown here is derived from an EMBL/GenBank/DDBJ whole genome shotgun (WGS) entry which is preliminary data.</text>
</comment>
<feature type="signal peptide" evidence="2">
    <location>
        <begin position="1"/>
        <end position="16"/>
    </location>
</feature>
<protein>
    <submittedName>
        <fullName evidence="3">Uncharacterized protein</fullName>
    </submittedName>
</protein>
<evidence type="ECO:0000256" key="2">
    <source>
        <dbReference type="SAM" id="SignalP"/>
    </source>
</evidence>
<organism evidence="3 4">
    <name type="scientific">Caenorhabditis bovis</name>
    <dbReference type="NCBI Taxonomy" id="2654633"/>
    <lineage>
        <taxon>Eukaryota</taxon>
        <taxon>Metazoa</taxon>
        <taxon>Ecdysozoa</taxon>
        <taxon>Nematoda</taxon>
        <taxon>Chromadorea</taxon>
        <taxon>Rhabditida</taxon>
        <taxon>Rhabditina</taxon>
        <taxon>Rhabditomorpha</taxon>
        <taxon>Rhabditoidea</taxon>
        <taxon>Rhabditidae</taxon>
        <taxon>Peloderinae</taxon>
        <taxon>Caenorhabditis</taxon>
    </lineage>
</organism>
<evidence type="ECO:0000313" key="3">
    <source>
        <dbReference type="EMBL" id="CAB3406554.1"/>
    </source>
</evidence>
<keyword evidence="2" id="KW-0732">Signal</keyword>
<feature type="region of interest" description="Disordered" evidence="1">
    <location>
        <begin position="47"/>
        <end position="128"/>
    </location>
</feature>
<evidence type="ECO:0000313" key="4">
    <source>
        <dbReference type="Proteomes" id="UP000494206"/>
    </source>
</evidence>
<dbReference type="EMBL" id="CADEPM010000005">
    <property type="protein sequence ID" value="CAB3406554.1"/>
    <property type="molecule type" value="Genomic_DNA"/>
</dbReference>